<comment type="similarity">
    <text evidence="1">Belongs to the peptidase A24 family.</text>
</comment>
<feature type="domain" description="Prepilin type IV endopeptidase peptidase" evidence="3">
    <location>
        <begin position="63"/>
        <end position="169"/>
    </location>
</feature>
<dbReference type="InterPro" id="IPR000045">
    <property type="entry name" value="Prepilin_IV_endopep_pep"/>
</dbReference>
<evidence type="ECO:0000259" key="3">
    <source>
        <dbReference type="Pfam" id="PF01478"/>
    </source>
</evidence>
<keyword evidence="2" id="KW-0812">Transmembrane</keyword>
<dbReference type="InterPro" id="IPR050882">
    <property type="entry name" value="Prepilin_peptidase/N-MTase"/>
</dbReference>
<accession>A0A382J8N4</accession>
<dbReference type="AlphaFoldDB" id="A0A382J8N4"/>
<feature type="transmembrane region" description="Helical" evidence="2">
    <location>
        <begin position="81"/>
        <end position="102"/>
    </location>
</feature>
<feature type="transmembrane region" description="Helical" evidence="2">
    <location>
        <begin position="45"/>
        <end position="74"/>
    </location>
</feature>
<dbReference type="InterPro" id="IPR014032">
    <property type="entry name" value="Peptidase_A24A_bac"/>
</dbReference>
<protein>
    <recommendedName>
        <fullName evidence="3">Prepilin type IV endopeptidase peptidase domain-containing protein</fullName>
    </recommendedName>
</protein>
<dbReference type="GO" id="GO:0004190">
    <property type="term" value="F:aspartic-type endopeptidase activity"/>
    <property type="evidence" value="ECO:0007669"/>
    <property type="project" value="InterPro"/>
</dbReference>
<organism evidence="4">
    <name type="scientific">marine metagenome</name>
    <dbReference type="NCBI Taxonomy" id="408172"/>
    <lineage>
        <taxon>unclassified sequences</taxon>
        <taxon>metagenomes</taxon>
        <taxon>ecological metagenomes</taxon>
    </lineage>
</organism>
<sequence length="214" mass="23400">MITALSLFGGFSSGFAVKNVINWLSIDGYKIHKNNYSLEFLSGLAWVWAFSNLPVAEAGIFSLLFSILAGIALVDYMTFQIPLVFILAGIVLAIVGVAFKVIFLTAAIWGIFVGAVIPLIIMGVLWIITKRQGMGYGDIQLGFVLGAWLGPMRMAITLFTASVLSLLTWIAVSLTTDFDKNRAMPMAPFLAIAAIGVFIGSFYYPEFFHLLILR</sequence>
<dbReference type="PANTHER" id="PTHR30487">
    <property type="entry name" value="TYPE 4 PREPILIN-LIKE PROTEINS LEADER PEPTIDE-PROCESSING ENZYME"/>
    <property type="match status" value="1"/>
</dbReference>
<feature type="transmembrane region" description="Helical" evidence="2">
    <location>
        <begin position="183"/>
        <end position="204"/>
    </location>
</feature>
<name>A0A382J8N4_9ZZZZ</name>
<dbReference type="PRINTS" id="PR00864">
    <property type="entry name" value="PREPILNPTASE"/>
</dbReference>
<dbReference type="GO" id="GO:0005886">
    <property type="term" value="C:plasma membrane"/>
    <property type="evidence" value="ECO:0007669"/>
    <property type="project" value="TreeGrafter"/>
</dbReference>
<dbReference type="PANTHER" id="PTHR30487:SF0">
    <property type="entry name" value="PREPILIN LEADER PEPTIDASE_N-METHYLTRANSFERASE-RELATED"/>
    <property type="match status" value="1"/>
</dbReference>
<evidence type="ECO:0000313" key="4">
    <source>
        <dbReference type="EMBL" id="SVC08138.1"/>
    </source>
</evidence>
<dbReference type="Gene3D" id="1.20.120.1220">
    <property type="match status" value="1"/>
</dbReference>
<feature type="transmembrane region" description="Helical" evidence="2">
    <location>
        <begin position="141"/>
        <end position="171"/>
    </location>
</feature>
<evidence type="ECO:0000256" key="2">
    <source>
        <dbReference type="SAM" id="Phobius"/>
    </source>
</evidence>
<dbReference type="GO" id="GO:0006465">
    <property type="term" value="P:signal peptide processing"/>
    <property type="evidence" value="ECO:0007669"/>
    <property type="project" value="TreeGrafter"/>
</dbReference>
<keyword evidence="2" id="KW-0472">Membrane</keyword>
<proteinExistence type="inferred from homology"/>
<reference evidence="4" key="1">
    <citation type="submission" date="2018-05" db="EMBL/GenBank/DDBJ databases">
        <authorList>
            <person name="Lanie J.A."/>
            <person name="Ng W.-L."/>
            <person name="Kazmierczak K.M."/>
            <person name="Andrzejewski T.M."/>
            <person name="Davidsen T.M."/>
            <person name="Wayne K.J."/>
            <person name="Tettelin H."/>
            <person name="Glass J.I."/>
            <person name="Rusch D."/>
            <person name="Podicherti R."/>
            <person name="Tsui H.-C.T."/>
            <person name="Winkler M.E."/>
        </authorList>
    </citation>
    <scope>NUCLEOTIDE SEQUENCE</scope>
</reference>
<dbReference type="Pfam" id="PF01478">
    <property type="entry name" value="Peptidase_A24"/>
    <property type="match status" value="1"/>
</dbReference>
<keyword evidence="2" id="KW-1133">Transmembrane helix</keyword>
<dbReference type="EMBL" id="UINC01072476">
    <property type="protein sequence ID" value="SVC08138.1"/>
    <property type="molecule type" value="Genomic_DNA"/>
</dbReference>
<evidence type="ECO:0000256" key="1">
    <source>
        <dbReference type="ARBA" id="ARBA00005801"/>
    </source>
</evidence>
<feature type="transmembrane region" description="Helical" evidence="2">
    <location>
        <begin position="108"/>
        <end position="129"/>
    </location>
</feature>
<gene>
    <name evidence="4" type="ORF">METZ01_LOCUS260992</name>
</gene>